<accession>A0ABP3REV6</accession>
<evidence type="ECO:0000256" key="1">
    <source>
        <dbReference type="ARBA" id="ARBA00022723"/>
    </source>
</evidence>
<dbReference type="RefSeq" id="WP_343813415.1">
    <property type="nucleotide sequence ID" value="NZ_BAAADS010000017.1"/>
</dbReference>
<proteinExistence type="predicted"/>
<dbReference type="InterPro" id="IPR050659">
    <property type="entry name" value="Peptidase_M24B"/>
</dbReference>
<dbReference type="Gene3D" id="3.90.230.10">
    <property type="entry name" value="Creatinase/methionine aminopeptidase superfamily"/>
    <property type="match status" value="1"/>
</dbReference>
<dbReference type="InterPro" id="IPR001131">
    <property type="entry name" value="Peptidase_M24B_aminopep-P_CS"/>
</dbReference>
<dbReference type="PANTHER" id="PTHR46112">
    <property type="entry name" value="AMINOPEPTIDASE"/>
    <property type="match status" value="1"/>
</dbReference>
<reference evidence="6" key="1">
    <citation type="journal article" date="2019" name="Int. J. Syst. Evol. Microbiol.">
        <title>The Global Catalogue of Microorganisms (GCM) 10K type strain sequencing project: providing services to taxonomists for standard genome sequencing and annotation.</title>
        <authorList>
            <consortium name="The Broad Institute Genomics Platform"/>
            <consortium name="The Broad Institute Genome Sequencing Center for Infectious Disease"/>
            <person name="Wu L."/>
            <person name="Ma J."/>
        </authorList>
    </citation>
    <scope>NUCLEOTIDE SEQUENCE [LARGE SCALE GENOMIC DNA]</scope>
    <source>
        <strain evidence="6">JCM 15395</strain>
    </source>
</reference>
<feature type="domain" description="Creatinase N-terminal" evidence="4">
    <location>
        <begin position="4"/>
        <end position="127"/>
    </location>
</feature>
<dbReference type="EMBL" id="BAAADS010000017">
    <property type="protein sequence ID" value="GAA0606153.1"/>
    <property type="molecule type" value="Genomic_DNA"/>
</dbReference>
<dbReference type="InterPro" id="IPR000994">
    <property type="entry name" value="Pept_M24"/>
</dbReference>
<dbReference type="SUPFAM" id="SSF55920">
    <property type="entry name" value="Creatinase/aminopeptidase"/>
    <property type="match status" value="1"/>
</dbReference>
<keyword evidence="2" id="KW-0378">Hydrolase</keyword>
<evidence type="ECO:0000259" key="4">
    <source>
        <dbReference type="Pfam" id="PF01321"/>
    </source>
</evidence>
<gene>
    <name evidence="5" type="primary">pepQ_2</name>
    <name evidence="5" type="ORF">GCM10009001_24210</name>
</gene>
<dbReference type="PROSITE" id="PS00491">
    <property type="entry name" value="PROLINE_PEPTIDASE"/>
    <property type="match status" value="1"/>
</dbReference>
<dbReference type="Proteomes" id="UP001500866">
    <property type="component" value="Unassembled WGS sequence"/>
</dbReference>
<dbReference type="Pfam" id="PF00557">
    <property type="entry name" value="Peptidase_M24"/>
    <property type="match status" value="1"/>
</dbReference>
<keyword evidence="1" id="KW-0479">Metal-binding</keyword>
<name>A0ABP3REV6_9BACI</name>
<dbReference type="InterPro" id="IPR029149">
    <property type="entry name" value="Creatin/AminoP/Spt16_N"/>
</dbReference>
<dbReference type="PRINTS" id="PR00599">
    <property type="entry name" value="MAPEPTIDASE"/>
</dbReference>
<feature type="domain" description="Peptidase M24" evidence="3">
    <location>
        <begin position="135"/>
        <end position="337"/>
    </location>
</feature>
<dbReference type="InterPro" id="IPR000587">
    <property type="entry name" value="Creatinase_N"/>
</dbReference>
<comment type="caution">
    <text evidence="5">The sequence shown here is derived from an EMBL/GenBank/DDBJ whole genome shotgun (WGS) entry which is preliminary data.</text>
</comment>
<dbReference type="PANTHER" id="PTHR46112:SF3">
    <property type="entry name" value="AMINOPEPTIDASE YPDF"/>
    <property type="match status" value="1"/>
</dbReference>
<evidence type="ECO:0000313" key="5">
    <source>
        <dbReference type="EMBL" id="GAA0606153.1"/>
    </source>
</evidence>
<organism evidence="5 6">
    <name type="scientific">Virgibacillus siamensis</name>
    <dbReference type="NCBI Taxonomy" id="480071"/>
    <lineage>
        <taxon>Bacteria</taxon>
        <taxon>Bacillati</taxon>
        <taxon>Bacillota</taxon>
        <taxon>Bacilli</taxon>
        <taxon>Bacillales</taxon>
        <taxon>Bacillaceae</taxon>
        <taxon>Virgibacillus</taxon>
    </lineage>
</organism>
<dbReference type="SUPFAM" id="SSF53092">
    <property type="entry name" value="Creatinase/prolidase N-terminal domain"/>
    <property type="match status" value="1"/>
</dbReference>
<dbReference type="InterPro" id="IPR001714">
    <property type="entry name" value="Pept_M24_MAP"/>
</dbReference>
<evidence type="ECO:0000313" key="6">
    <source>
        <dbReference type="Proteomes" id="UP001500866"/>
    </source>
</evidence>
<dbReference type="Pfam" id="PF01321">
    <property type="entry name" value="Creatinase_N"/>
    <property type="match status" value="1"/>
</dbReference>
<protein>
    <submittedName>
        <fullName evidence="5">Xaa-Pro dipeptidase</fullName>
    </submittedName>
</protein>
<dbReference type="InterPro" id="IPR036005">
    <property type="entry name" value="Creatinase/aminopeptidase-like"/>
</dbReference>
<evidence type="ECO:0000259" key="3">
    <source>
        <dbReference type="Pfam" id="PF00557"/>
    </source>
</evidence>
<evidence type="ECO:0000256" key="2">
    <source>
        <dbReference type="ARBA" id="ARBA00022801"/>
    </source>
</evidence>
<keyword evidence="6" id="KW-1185">Reference proteome</keyword>
<dbReference type="CDD" id="cd01092">
    <property type="entry name" value="APP-like"/>
    <property type="match status" value="1"/>
</dbReference>
<sequence length="353" mass="38978">METINKLRKQFDDLGIDGILITNDQNRRYMTGFTGTAGIVLISKSDAKLITDFRYVDQAKTQAKDFEVVLHERRTIDEIDKQVASSDITKLGFEENHVTYGMFKQFTEHINAELVPTTGVIENFRMVKSEDEINAIKKAADIADETFSRITDYIRPGITEMDVNHELENTIRKLGAASSAFDIIVASGFRSALPHGVASDKVIEKGDMVTLDFGAYYEGYRSDITRTVAVGKPDEKLKEIYSIVQEALSQGAKGLKPDMTAPSVDALPRDYITAQGFGEYFGHGTGHGIGLDIHEEPFFSKSSDKVTAPGMVVTIEPGIYIPKLGGVRIENDYVVTADGNEALSRSTTELMIL</sequence>
<dbReference type="Gene3D" id="3.40.350.10">
    <property type="entry name" value="Creatinase/prolidase N-terminal domain"/>
    <property type="match status" value="1"/>
</dbReference>